<keyword evidence="2" id="KW-1133">Transmembrane helix</keyword>
<feature type="signal peptide" evidence="3">
    <location>
        <begin position="1"/>
        <end position="26"/>
    </location>
</feature>
<feature type="compositionally biased region" description="Basic and acidic residues" evidence="1">
    <location>
        <begin position="863"/>
        <end position="873"/>
    </location>
</feature>
<keyword evidence="2" id="KW-0472">Membrane</keyword>
<dbReference type="AlphaFoldDB" id="C8XE78"/>
<gene>
    <name evidence="4" type="ordered locus">Namu_5399</name>
</gene>
<feature type="region of interest" description="Disordered" evidence="1">
    <location>
        <begin position="302"/>
        <end position="337"/>
    </location>
</feature>
<keyword evidence="3" id="KW-0732">Signal</keyword>
<evidence type="ECO:0000313" key="4">
    <source>
        <dbReference type="EMBL" id="ACV81662.1"/>
    </source>
</evidence>
<feature type="compositionally biased region" description="Low complexity" evidence="1">
    <location>
        <begin position="302"/>
        <end position="326"/>
    </location>
</feature>
<feature type="compositionally biased region" description="Gly residues" evidence="1">
    <location>
        <begin position="800"/>
        <end position="810"/>
    </location>
</feature>
<feature type="compositionally biased region" description="Pro residues" evidence="1">
    <location>
        <begin position="841"/>
        <end position="857"/>
    </location>
</feature>
<dbReference type="EMBL" id="CP001737">
    <property type="protein sequence ID" value="ACV81662.1"/>
    <property type="molecule type" value="Genomic_DNA"/>
</dbReference>
<dbReference type="InterPro" id="IPR046112">
    <property type="entry name" value="DUF6049"/>
</dbReference>
<proteinExistence type="predicted"/>
<keyword evidence="2" id="KW-0812">Transmembrane</keyword>
<protein>
    <recommendedName>
        <fullName evidence="6">Glycoprotein</fullName>
    </recommendedName>
</protein>
<feature type="region of interest" description="Disordered" evidence="1">
    <location>
        <begin position="793"/>
        <end position="873"/>
    </location>
</feature>
<dbReference type="eggNOG" id="COG3170">
    <property type="taxonomic scope" value="Bacteria"/>
</dbReference>
<evidence type="ECO:0008006" key="6">
    <source>
        <dbReference type="Google" id="ProtNLM"/>
    </source>
</evidence>
<organism evidence="4 5">
    <name type="scientific">Nakamurella multipartita (strain ATCC 700099 / DSM 44233 / CIP 104796 / JCM 9543 / NBRC 105858 / Y-104)</name>
    <name type="common">Microsphaera multipartita</name>
    <dbReference type="NCBI Taxonomy" id="479431"/>
    <lineage>
        <taxon>Bacteria</taxon>
        <taxon>Bacillati</taxon>
        <taxon>Actinomycetota</taxon>
        <taxon>Actinomycetes</taxon>
        <taxon>Nakamurellales</taxon>
        <taxon>Nakamurellaceae</taxon>
        <taxon>Nakamurella</taxon>
    </lineage>
</organism>
<name>C8XE78_NAKMY</name>
<dbReference type="InParanoid" id="C8XE78"/>
<evidence type="ECO:0000256" key="1">
    <source>
        <dbReference type="SAM" id="MobiDB-lite"/>
    </source>
</evidence>
<feature type="compositionally biased region" description="Basic and acidic residues" evidence="1">
    <location>
        <begin position="811"/>
        <end position="835"/>
    </location>
</feature>
<keyword evidence="5" id="KW-1185">Reference proteome</keyword>
<dbReference type="KEGG" id="nml:Namu_5399"/>
<sequence precursor="true">MVFTFLAAVVGTLLGTALTTAGPAAAAPAAPPWPAGLTAAHLTAAHLTAPDTDYSTRLTFAVSSIDPTVVTAGGPATLTITGTMTNSGPEDLVDLSYRIQRGEALRSTAAVHDEIATPSEPVARVPSGFEPIAGSLAPGASAPFAFTAALTGADGLDIRQPGVYPVMVNVNGAVVLANGPLEARIGELHLLLTVLGVPGSTAPTPTGTPTPFNFVWPMVDVPHLGVDGVFLNDDLLTAISPGGRLATLLDSLTGPTMSTLPAGALTVVLDPQLLDELNRMTGPYRVVAPPGASQPPLSAIDQAAAAATSTAPPAATGSTAPSTNPSGDPGDAGALDIPGTVAGTGQQVAASYLTRLRAVAQTHPVVLLPYGDPDVVALVRAGMTGEVTAAQEHGREVARQVWGDLASVSAGDPTSTTAFPIDGASDGATLSTLMAGGARTGLLSQPSVEVPADAGGRPASAAVIATDQDGPGLPTVVAQTDVLGGLDKLITDHQPTGWATKVNALTALLAQQRADGTATPAVFAPTRRWSPDSAALGGLGQLLGELTRSSMIVGAPLATLTQGAQQTGTTDYPTAARDRELSPQYLQRIATDRADLAALRTALTSVSQPADPATVLDPLDAALDAAASTAFRTDPTVGEANLATVESTVQGIRSGVQIATSSTNYTLASSSSPLVLTVQNSTAYDVPVTVQLTGGEMVGLTTTDQPVQIIPAGRSQQVKIPTEVTRSGQFQVTATLVGPDGLTWGDPVQLSVQSSAYGALTVILMAVAGGVLVVMVALRIRQRLRGRRARIAAAAQGTAGPAGPGSADAGGDGHQDQPGDRRGDRPQERHSDRLVAESVPSPGPSPVPTPGPTPTPPAKATHQRSDQRQDFRS</sequence>
<reference evidence="4 5" key="2">
    <citation type="journal article" date="2010" name="Stand. Genomic Sci.">
        <title>Complete genome sequence of Nakamurella multipartita type strain (Y-104).</title>
        <authorList>
            <person name="Tice H."/>
            <person name="Mayilraj S."/>
            <person name="Sims D."/>
            <person name="Lapidus A."/>
            <person name="Nolan M."/>
            <person name="Lucas S."/>
            <person name="Glavina Del Rio T."/>
            <person name="Copeland A."/>
            <person name="Cheng J.F."/>
            <person name="Meincke L."/>
            <person name="Bruce D."/>
            <person name="Goodwin L."/>
            <person name="Pitluck S."/>
            <person name="Ivanova N."/>
            <person name="Mavromatis K."/>
            <person name="Ovchinnikova G."/>
            <person name="Pati A."/>
            <person name="Chen A."/>
            <person name="Palaniappan K."/>
            <person name="Land M."/>
            <person name="Hauser L."/>
            <person name="Chang Y.J."/>
            <person name="Jeffries C.D."/>
            <person name="Detter J.C."/>
            <person name="Brettin T."/>
            <person name="Rohde M."/>
            <person name="Goker M."/>
            <person name="Bristow J."/>
            <person name="Eisen J.A."/>
            <person name="Markowitz V."/>
            <person name="Hugenholtz P."/>
            <person name="Kyrpides N.C."/>
            <person name="Klenk H.P."/>
            <person name="Chen F."/>
        </authorList>
    </citation>
    <scope>NUCLEOTIDE SEQUENCE [LARGE SCALE GENOMIC DNA]</scope>
    <source>
        <strain evidence="5">ATCC 700099 / DSM 44233 / CIP 104796 / JCM 9543 / NBRC 105858 / Y-104</strain>
    </source>
</reference>
<dbReference type="Proteomes" id="UP000002218">
    <property type="component" value="Chromosome"/>
</dbReference>
<feature type="transmembrane region" description="Helical" evidence="2">
    <location>
        <begin position="756"/>
        <end position="778"/>
    </location>
</feature>
<evidence type="ECO:0000313" key="5">
    <source>
        <dbReference type="Proteomes" id="UP000002218"/>
    </source>
</evidence>
<accession>C8XE78</accession>
<feature type="chain" id="PRO_5002993051" description="Glycoprotein" evidence="3">
    <location>
        <begin position="27"/>
        <end position="873"/>
    </location>
</feature>
<reference evidence="5" key="1">
    <citation type="submission" date="2009-09" db="EMBL/GenBank/DDBJ databases">
        <title>The complete genome of Nakamurella multipartita DSM 44233.</title>
        <authorList>
            <consortium name="US DOE Joint Genome Institute (JGI-PGF)"/>
            <person name="Lucas S."/>
            <person name="Copeland A."/>
            <person name="Lapidus A."/>
            <person name="Glavina del Rio T."/>
            <person name="Dalin E."/>
            <person name="Tice H."/>
            <person name="Bruce D."/>
            <person name="Goodwin L."/>
            <person name="Pitluck S."/>
            <person name="Kyrpides N."/>
            <person name="Mavromatis K."/>
            <person name="Ivanova N."/>
            <person name="Ovchinnikova G."/>
            <person name="Sims D."/>
            <person name="Meincke L."/>
            <person name="Brettin T."/>
            <person name="Detter J.C."/>
            <person name="Han C."/>
            <person name="Larimer F."/>
            <person name="Land M."/>
            <person name="Hauser L."/>
            <person name="Markowitz V."/>
            <person name="Cheng J.-F."/>
            <person name="Hugenholtz P."/>
            <person name="Woyke T."/>
            <person name="Wu D."/>
            <person name="Klenk H.-P."/>
            <person name="Eisen J.A."/>
        </authorList>
    </citation>
    <scope>NUCLEOTIDE SEQUENCE [LARGE SCALE GENOMIC DNA]</scope>
    <source>
        <strain evidence="5">ATCC 700099 / DSM 44233 / CIP 104796 / JCM 9543 / NBRC 105858 / Y-104</strain>
    </source>
</reference>
<dbReference type="Pfam" id="PF19516">
    <property type="entry name" value="DUF6049"/>
    <property type="match status" value="1"/>
</dbReference>
<dbReference type="HOGENOM" id="CLU_017917_0_0_11"/>
<dbReference type="STRING" id="479431.Namu_5399"/>
<evidence type="ECO:0000256" key="2">
    <source>
        <dbReference type="SAM" id="Phobius"/>
    </source>
</evidence>
<evidence type="ECO:0000256" key="3">
    <source>
        <dbReference type="SAM" id="SignalP"/>
    </source>
</evidence>